<comment type="similarity">
    <text evidence="2 8">Belongs to the MreD family.</text>
</comment>
<feature type="transmembrane region" description="Helical" evidence="9">
    <location>
        <begin position="37"/>
        <end position="66"/>
    </location>
</feature>
<evidence type="ECO:0000313" key="11">
    <source>
        <dbReference type="Proteomes" id="UP000272690"/>
    </source>
</evidence>
<keyword evidence="7 8" id="KW-0472">Membrane</keyword>
<evidence type="ECO:0000256" key="5">
    <source>
        <dbReference type="ARBA" id="ARBA00022960"/>
    </source>
</evidence>
<proteinExistence type="inferred from homology"/>
<evidence type="ECO:0000256" key="2">
    <source>
        <dbReference type="ARBA" id="ARBA00007776"/>
    </source>
</evidence>
<evidence type="ECO:0000256" key="4">
    <source>
        <dbReference type="ARBA" id="ARBA00022692"/>
    </source>
</evidence>
<comment type="function">
    <text evidence="8">Involved in formation of the rod shape of the cell. May also contribute to regulation of formation of penicillin-binding proteins.</text>
</comment>
<dbReference type="PANTHER" id="PTHR37484:SF1">
    <property type="entry name" value="ROD SHAPE-DETERMINING PROTEIN MRED"/>
    <property type="match status" value="1"/>
</dbReference>
<organism evidence="10 11">
    <name type="scientific">Aggregatibacter aphrophilus ATCC 33389</name>
    <dbReference type="NCBI Taxonomy" id="985008"/>
    <lineage>
        <taxon>Bacteria</taxon>
        <taxon>Pseudomonadati</taxon>
        <taxon>Pseudomonadota</taxon>
        <taxon>Gammaproteobacteria</taxon>
        <taxon>Pasteurellales</taxon>
        <taxon>Pasteurellaceae</taxon>
        <taxon>Aggregatibacter</taxon>
    </lineage>
</organism>
<evidence type="ECO:0000256" key="3">
    <source>
        <dbReference type="ARBA" id="ARBA00022475"/>
    </source>
</evidence>
<name>A0A448F8L4_AGGAP</name>
<dbReference type="InterPro" id="IPR007227">
    <property type="entry name" value="Cell_shape_determining_MreD"/>
</dbReference>
<keyword evidence="3 8" id="KW-1003">Cell membrane</keyword>
<evidence type="ECO:0000256" key="8">
    <source>
        <dbReference type="PIRNR" id="PIRNR018472"/>
    </source>
</evidence>
<keyword evidence="6 9" id="KW-1133">Transmembrane helix</keyword>
<dbReference type="AlphaFoldDB" id="A0A448F8L4"/>
<dbReference type="PANTHER" id="PTHR37484">
    <property type="entry name" value="ROD SHAPE-DETERMINING PROTEIN MRED"/>
    <property type="match status" value="1"/>
</dbReference>
<dbReference type="GO" id="GO:0008360">
    <property type="term" value="P:regulation of cell shape"/>
    <property type="evidence" value="ECO:0007669"/>
    <property type="project" value="UniProtKB-UniRule"/>
</dbReference>
<dbReference type="NCBIfam" id="TIGR03426">
    <property type="entry name" value="shape_MreD"/>
    <property type="match status" value="1"/>
</dbReference>
<dbReference type="PIRSF" id="PIRSF018472">
    <property type="entry name" value="MreD_proteobac"/>
    <property type="match status" value="1"/>
</dbReference>
<accession>A0A448F8L4</accession>
<reference evidence="10 11" key="1">
    <citation type="submission" date="2018-12" db="EMBL/GenBank/DDBJ databases">
        <authorList>
            <consortium name="Pathogen Informatics"/>
        </authorList>
    </citation>
    <scope>NUCLEOTIDE SEQUENCE [LARGE SCALE GENOMIC DNA]</scope>
    <source>
        <strain evidence="10 11">NCTC5906</strain>
    </source>
</reference>
<keyword evidence="8" id="KW-0997">Cell inner membrane</keyword>
<comment type="subcellular location">
    <subcellularLocation>
        <location evidence="8">Cell inner membrane</location>
    </subcellularLocation>
    <subcellularLocation>
        <location evidence="1">Cell membrane</location>
        <topology evidence="1">Multi-pass membrane protein</topology>
    </subcellularLocation>
</comment>
<dbReference type="OrthoDB" id="6647425at2"/>
<keyword evidence="4 9" id="KW-0812">Transmembrane</keyword>
<dbReference type="GO" id="GO:0005886">
    <property type="term" value="C:plasma membrane"/>
    <property type="evidence" value="ECO:0007669"/>
    <property type="project" value="UniProtKB-SubCell"/>
</dbReference>
<dbReference type="RefSeq" id="WP_005701754.1">
    <property type="nucleotide sequence ID" value="NZ_AEWB02000039.1"/>
</dbReference>
<dbReference type="InterPro" id="IPR026034">
    <property type="entry name" value="MreD_proteobac"/>
</dbReference>
<keyword evidence="5 8" id="KW-0133">Cell shape</keyword>
<gene>
    <name evidence="10" type="primary">mreD</name>
    <name evidence="10" type="ORF">NCTC5906_01072</name>
</gene>
<sequence length="163" mass="18709">MQGRFIFQCLVLSSIFIIALVMEIAPWPVGFQSFKPAWIVLVFTYWALSIPHKVSIGWAFIIGIIWDMVLGSTLGVHALVMSMFAYLITAGHLILRNMSLWMQSLLIVAFVFAIRLSIFFIEFLLHSATFNWQEIFGSLASGVLWPWVFLLLRKVRRQLNLGE</sequence>
<evidence type="ECO:0000256" key="9">
    <source>
        <dbReference type="SAM" id="Phobius"/>
    </source>
</evidence>
<feature type="transmembrane region" description="Helical" evidence="9">
    <location>
        <begin position="135"/>
        <end position="152"/>
    </location>
</feature>
<evidence type="ECO:0000313" key="10">
    <source>
        <dbReference type="EMBL" id="VEF42656.1"/>
    </source>
</evidence>
<feature type="transmembrane region" description="Helical" evidence="9">
    <location>
        <begin position="107"/>
        <end position="129"/>
    </location>
</feature>
<dbReference type="Proteomes" id="UP000272690">
    <property type="component" value="Chromosome"/>
</dbReference>
<feature type="transmembrane region" description="Helical" evidence="9">
    <location>
        <begin position="72"/>
        <end position="95"/>
    </location>
</feature>
<dbReference type="GeneID" id="49635486"/>
<evidence type="ECO:0000256" key="1">
    <source>
        <dbReference type="ARBA" id="ARBA00004651"/>
    </source>
</evidence>
<dbReference type="Pfam" id="PF04093">
    <property type="entry name" value="MreD"/>
    <property type="match status" value="1"/>
</dbReference>
<evidence type="ECO:0000256" key="6">
    <source>
        <dbReference type="ARBA" id="ARBA00022989"/>
    </source>
</evidence>
<feature type="transmembrane region" description="Helical" evidence="9">
    <location>
        <begin position="6"/>
        <end position="25"/>
    </location>
</feature>
<dbReference type="EMBL" id="LR134327">
    <property type="protein sequence ID" value="VEF42656.1"/>
    <property type="molecule type" value="Genomic_DNA"/>
</dbReference>
<protein>
    <recommendedName>
        <fullName evidence="8">Rod shape-determining protein MreD</fullName>
    </recommendedName>
</protein>
<evidence type="ECO:0000256" key="7">
    <source>
        <dbReference type="ARBA" id="ARBA00023136"/>
    </source>
</evidence>